<dbReference type="Proteomes" id="UP000300879">
    <property type="component" value="Chromosome"/>
</dbReference>
<dbReference type="EMBL" id="CP040396">
    <property type="protein sequence ID" value="QCT02349.1"/>
    <property type="molecule type" value="Genomic_DNA"/>
</dbReference>
<sequence>MRVMQQNDTSLEDEAGCQAAFQRCLNLWAAVHFPFLRSA</sequence>
<organism evidence="1 2">
    <name type="scientific">Paenibacillus algicola</name>
    <dbReference type="NCBI Taxonomy" id="2565926"/>
    <lineage>
        <taxon>Bacteria</taxon>
        <taxon>Bacillati</taxon>
        <taxon>Bacillota</taxon>
        <taxon>Bacilli</taxon>
        <taxon>Bacillales</taxon>
        <taxon>Paenibacillaceae</taxon>
        <taxon>Paenibacillus</taxon>
    </lineage>
</organism>
<protein>
    <submittedName>
        <fullName evidence="1">Uncharacterized protein</fullName>
    </submittedName>
</protein>
<reference evidence="1 2" key="1">
    <citation type="submission" date="2019-05" db="EMBL/GenBank/DDBJ databases">
        <authorList>
            <person name="Chen C."/>
        </authorList>
    </citation>
    <scope>NUCLEOTIDE SEQUENCE [LARGE SCALE GENOMIC DNA]</scope>
    <source>
        <strain evidence="1 2">HB172198</strain>
    </source>
</reference>
<dbReference type="KEGG" id="palo:E6C60_1633"/>
<proteinExistence type="predicted"/>
<evidence type="ECO:0000313" key="1">
    <source>
        <dbReference type="EMBL" id="QCT02349.1"/>
    </source>
</evidence>
<gene>
    <name evidence="1" type="ORF">E6C60_1633</name>
</gene>
<accession>A0A4P8XPN8</accession>
<evidence type="ECO:0000313" key="2">
    <source>
        <dbReference type="Proteomes" id="UP000300879"/>
    </source>
</evidence>
<name>A0A4P8XPN8_9BACL</name>
<dbReference type="AlphaFoldDB" id="A0A4P8XPN8"/>
<keyword evidence="2" id="KW-1185">Reference proteome</keyword>